<name>A0A074MYW4_ERYLO</name>
<gene>
    <name evidence="1" type="ORF">EH31_07360</name>
</gene>
<protein>
    <recommendedName>
        <fullName evidence="3">DUF2332 domain-containing protein</fullName>
    </recommendedName>
</protein>
<dbReference type="PIRSF" id="PIRSF012608">
    <property type="entry name" value="UCP012608"/>
    <property type="match status" value="1"/>
</dbReference>
<evidence type="ECO:0000313" key="1">
    <source>
        <dbReference type="EMBL" id="KEO90847.1"/>
    </source>
</evidence>
<accession>A0A074MYW4</accession>
<dbReference type="Proteomes" id="UP000027647">
    <property type="component" value="Unassembled WGS sequence"/>
</dbReference>
<organism evidence="1 2">
    <name type="scientific">Erythrobacter longus</name>
    <dbReference type="NCBI Taxonomy" id="1044"/>
    <lineage>
        <taxon>Bacteria</taxon>
        <taxon>Pseudomonadati</taxon>
        <taxon>Pseudomonadota</taxon>
        <taxon>Alphaproteobacteria</taxon>
        <taxon>Sphingomonadales</taxon>
        <taxon>Erythrobacteraceae</taxon>
        <taxon>Erythrobacter/Porphyrobacter group</taxon>
        <taxon>Erythrobacter</taxon>
    </lineage>
</organism>
<reference evidence="1 2" key="1">
    <citation type="submission" date="2014-04" db="EMBL/GenBank/DDBJ databases">
        <title>A comprehensive comparison of genomes of Erythrobacter spp. strains.</title>
        <authorList>
            <person name="Zheng Q."/>
        </authorList>
    </citation>
    <scope>NUCLEOTIDE SEQUENCE [LARGE SCALE GENOMIC DNA]</scope>
    <source>
        <strain evidence="1 2">DSM 6997</strain>
    </source>
</reference>
<dbReference type="eggNOG" id="COG4427">
    <property type="taxonomic scope" value="Bacteria"/>
</dbReference>
<comment type="caution">
    <text evidence="1">The sequence shown here is derived from an EMBL/GenBank/DDBJ whole genome shotgun (WGS) entry which is preliminary data.</text>
</comment>
<evidence type="ECO:0008006" key="3">
    <source>
        <dbReference type="Google" id="ProtNLM"/>
    </source>
</evidence>
<dbReference type="AlphaFoldDB" id="A0A074MYW4"/>
<keyword evidence="2" id="KW-1185">Reference proteome</keyword>
<dbReference type="STRING" id="1044.EH31_07360"/>
<proteinExistence type="predicted"/>
<sequence>MDTDDFAAAIEWQADHAEINQAPCTARIIRALIKVVEGETACARRMASWQGLTLKDAMPLRIAGGLHSLLLTGVDDRLSRVYSGQITDQGQVDRLVCSVIETYDHTLLPWFDGPPQTNEAGRSASIMAGLLWLARRVAPRFDLFELGASAGVNTMLGRYHFQLGETQVGPANSPMRIAPEWRGARGSPPAPTADFEILSVRACDVAPIDLTDEAPALKLKSYVWPDAPGRMARIDAAVALANESPPSVVQMDAGDFVEQCLNAPQKPGTTKAMFHSIMWQYMPKNTQDAITERFNAAGKRATPDAPLAWVALETDPATFRHELKVRLWNGSEDDGKTYTLGHAHPHGAWVEWLGL</sequence>
<dbReference type="EMBL" id="JMIW01000002">
    <property type="protein sequence ID" value="KEO90847.1"/>
    <property type="molecule type" value="Genomic_DNA"/>
</dbReference>
<evidence type="ECO:0000313" key="2">
    <source>
        <dbReference type="Proteomes" id="UP000027647"/>
    </source>
</evidence>
<dbReference type="Pfam" id="PF10094">
    <property type="entry name" value="DUF2332"/>
    <property type="match status" value="1"/>
</dbReference>
<dbReference type="InterPro" id="IPR011200">
    <property type="entry name" value="UCP012608"/>
</dbReference>